<dbReference type="Proteomes" id="UP000004088">
    <property type="component" value="Unassembled WGS sequence"/>
</dbReference>
<reference evidence="1 2" key="1">
    <citation type="submission" date="2011-01" db="EMBL/GenBank/DDBJ databases">
        <authorList>
            <person name="Muzny D."/>
            <person name="Qin X."/>
            <person name="Deng J."/>
            <person name="Jiang H."/>
            <person name="Liu Y."/>
            <person name="Qu J."/>
            <person name="Song X.-Z."/>
            <person name="Zhang L."/>
            <person name="Thornton R."/>
            <person name="Coyle M."/>
            <person name="Francisco L."/>
            <person name="Jackson L."/>
            <person name="Javaid M."/>
            <person name="Korchina V."/>
            <person name="Kovar C."/>
            <person name="Mata R."/>
            <person name="Mathew T."/>
            <person name="Ngo R."/>
            <person name="Nguyen L."/>
            <person name="Nguyen N."/>
            <person name="Okwuonu G."/>
            <person name="Ongeri F."/>
            <person name="Pham C."/>
            <person name="Simmons D."/>
            <person name="Wilczek-Boney K."/>
            <person name="Hale W."/>
            <person name="Jakkamsetti A."/>
            <person name="Pham P."/>
            <person name="Ruth R."/>
            <person name="San Lucas F."/>
            <person name="Warren J."/>
            <person name="Zhang J."/>
            <person name="Zhao Z."/>
            <person name="Zhou C."/>
            <person name="Zhu D."/>
            <person name="Lee S."/>
            <person name="Bess C."/>
            <person name="Blankenburg K."/>
            <person name="Forbes L."/>
            <person name="Fu Q."/>
            <person name="Gubbala S."/>
            <person name="Hirani K."/>
            <person name="Jayaseelan J.C."/>
            <person name="Lara F."/>
            <person name="Munidasa M."/>
            <person name="Palculict T."/>
            <person name="Patil S."/>
            <person name="Pu L.-L."/>
            <person name="Saada N."/>
            <person name="Tang L."/>
            <person name="Weissenberger G."/>
            <person name="Zhu Y."/>
            <person name="Hemphill L."/>
            <person name="Shang Y."/>
            <person name="Youmans B."/>
            <person name="Ayvaz T."/>
            <person name="Ross M."/>
            <person name="Santibanez J."/>
            <person name="Aqrawi P."/>
            <person name="Gross S."/>
            <person name="Joshi V."/>
            <person name="Fowler G."/>
            <person name="Nazareth L."/>
            <person name="Reid J."/>
            <person name="Worley K."/>
            <person name="Petrosino J."/>
            <person name="Highlander S."/>
            <person name="Gibbs R."/>
        </authorList>
    </citation>
    <scope>NUCLEOTIDE SEQUENCE [LARGE SCALE GENOMIC DNA]</scope>
    <source>
        <strain evidence="1 2">ATCC 33394</strain>
    </source>
</reference>
<evidence type="ECO:0000313" key="1">
    <source>
        <dbReference type="EMBL" id="EGC17352.1"/>
    </source>
</evidence>
<dbReference type="HOGENOM" id="CLU_2806732_0_0_4"/>
<comment type="caution">
    <text evidence="1">The sequence shown here is derived from an EMBL/GenBank/DDBJ whole genome shotgun (WGS) entry which is preliminary data.</text>
</comment>
<protein>
    <submittedName>
        <fullName evidence="1">Uncharacterized protein</fullName>
    </submittedName>
</protein>
<sequence length="67" mass="7726">MHFASILLAEFFDLTCFYNKPLEALPQVVDISTVQSSLHAVFSKCRLLFLRFKSSLHPPYRPIIGRD</sequence>
<dbReference type="AlphaFoldDB" id="F0EZN1"/>
<name>F0EZN1_9NEIS</name>
<accession>F0EZN1</accession>
<organism evidence="1 2">
    <name type="scientific">Kingella denitrificans ATCC 33394</name>
    <dbReference type="NCBI Taxonomy" id="888741"/>
    <lineage>
        <taxon>Bacteria</taxon>
        <taxon>Pseudomonadati</taxon>
        <taxon>Pseudomonadota</taxon>
        <taxon>Betaproteobacteria</taxon>
        <taxon>Neisseriales</taxon>
        <taxon>Neisseriaceae</taxon>
        <taxon>Kingella</taxon>
    </lineage>
</organism>
<gene>
    <name evidence="1" type="ORF">HMPREF9098_1368</name>
</gene>
<proteinExistence type="predicted"/>
<dbReference type="EMBL" id="AEWV01000021">
    <property type="protein sequence ID" value="EGC17352.1"/>
    <property type="molecule type" value="Genomic_DNA"/>
</dbReference>
<dbReference type="STRING" id="888741.HMPREF9098_1368"/>
<keyword evidence="2" id="KW-1185">Reference proteome</keyword>
<evidence type="ECO:0000313" key="2">
    <source>
        <dbReference type="Proteomes" id="UP000004088"/>
    </source>
</evidence>